<keyword evidence="5" id="KW-1185">Reference proteome</keyword>
<evidence type="ECO:0000313" key="5">
    <source>
        <dbReference type="Proteomes" id="UP001046870"/>
    </source>
</evidence>
<evidence type="ECO:0000313" key="4">
    <source>
        <dbReference type="EMBL" id="KAG7467295.1"/>
    </source>
</evidence>
<dbReference type="Pfam" id="PF09294">
    <property type="entry name" value="Interfer-bind"/>
    <property type="match status" value="1"/>
</dbReference>
<dbReference type="GO" id="GO:0004896">
    <property type="term" value="F:cytokine receptor activity"/>
    <property type="evidence" value="ECO:0007669"/>
    <property type="project" value="TreeGrafter"/>
</dbReference>
<dbReference type="OrthoDB" id="8947665at2759"/>
<reference evidence="4" key="1">
    <citation type="submission" date="2021-01" db="EMBL/GenBank/DDBJ databases">
        <authorList>
            <person name="Zahm M."/>
            <person name="Roques C."/>
            <person name="Cabau C."/>
            <person name="Klopp C."/>
            <person name="Donnadieu C."/>
            <person name="Jouanno E."/>
            <person name="Lampietro C."/>
            <person name="Louis A."/>
            <person name="Herpin A."/>
            <person name="Echchiki A."/>
            <person name="Berthelot C."/>
            <person name="Parey E."/>
            <person name="Roest-Crollius H."/>
            <person name="Braasch I."/>
            <person name="Postlethwait J."/>
            <person name="Bobe J."/>
            <person name="Montfort J."/>
            <person name="Bouchez O."/>
            <person name="Begum T."/>
            <person name="Mejri S."/>
            <person name="Adams A."/>
            <person name="Chen W.-J."/>
            <person name="Guiguen Y."/>
        </authorList>
    </citation>
    <scope>NUCLEOTIDE SEQUENCE</scope>
    <source>
        <strain evidence="4">YG-15Mar2019-1</strain>
        <tissue evidence="4">Brain</tissue>
    </source>
</reference>
<dbReference type="Pfam" id="PF01108">
    <property type="entry name" value="Tissue_fac"/>
    <property type="match status" value="1"/>
</dbReference>
<dbReference type="InterPro" id="IPR003961">
    <property type="entry name" value="FN3_dom"/>
</dbReference>
<feature type="region of interest" description="Disordered" evidence="1">
    <location>
        <begin position="416"/>
        <end position="448"/>
    </location>
</feature>
<dbReference type="InterPro" id="IPR036116">
    <property type="entry name" value="FN3_sf"/>
</dbReference>
<dbReference type="Gene3D" id="2.60.40.10">
    <property type="entry name" value="Immunoglobulins"/>
    <property type="match status" value="1"/>
</dbReference>
<dbReference type="SUPFAM" id="SSF49265">
    <property type="entry name" value="Fibronectin type III"/>
    <property type="match status" value="2"/>
</dbReference>
<feature type="transmembrane region" description="Helical" evidence="2">
    <location>
        <begin position="221"/>
        <end position="243"/>
    </location>
</feature>
<dbReference type="CDD" id="cd00063">
    <property type="entry name" value="FN3"/>
    <property type="match status" value="2"/>
</dbReference>
<feature type="compositionally biased region" description="Low complexity" evidence="1">
    <location>
        <begin position="315"/>
        <end position="324"/>
    </location>
</feature>
<keyword evidence="2" id="KW-0812">Transmembrane</keyword>
<proteinExistence type="predicted"/>
<gene>
    <name evidence="4" type="ORF">MATL_G00151810</name>
</gene>
<comment type="caution">
    <text evidence="4">The sequence shown here is derived from an EMBL/GenBank/DDBJ whole genome shotgun (WGS) entry which is preliminary data.</text>
</comment>
<evidence type="ECO:0000256" key="2">
    <source>
        <dbReference type="SAM" id="Phobius"/>
    </source>
</evidence>
<sequence>MNYIPFAIYLMQLYCQAMSTLPAPVNVTIESLNFEHILKWNPGAGTPPGTGYRVRYSRYGRKVRHLLASSATMLNVTDKFKEVTWLYAVHVQAVNGAMTSPATARTFCPYENTVLGPPQVSLAGCGNCLVINITFPRGRAEQSIQDIYGVFQFNIFWRKTGEIQVQQYSTEFSSHVLENLHPGVEYCIQVKPQLTVNKNTLHSGWVCALTSPGDQSLVPTVLAGVSGILLGGVTVMGVIYAGFLCKLKTDLPRVLTSLVEAYYFSMDSIIPDPVSVIFEPTKRGKGDGVDVGDEDEEDEEDRGNNGYERRAAGFSSGTSSSCTSCTAVSSVTSLTTATTTTDSSGNTQTSVNMAVEVRVPLIVEVLEVCRQTEEGKKSADPNLLEHEEWDQECCMDINLLSVTLGAQEEELGDAVELLGDGPDEGQPLLSEPPERSAELSSTQRAGPVTRTAEELCLNIYEGTDATLKELTGYCRRKEYSKKEDDDDDDDECSGYIRH</sequence>
<dbReference type="AlphaFoldDB" id="A0A9D3T8V9"/>
<dbReference type="PANTHER" id="PTHR20859:SF53">
    <property type="entry name" value="INTERLEUKIN-22 RECEPTOR SUBUNIT ALPHA-1"/>
    <property type="match status" value="1"/>
</dbReference>
<name>A0A9D3T8V9_MEGAT</name>
<dbReference type="PROSITE" id="PS50853">
    <property type="entry name" value="FN3"/>
    <property type="match status" value="1"/>
</dbReference>
<feature type="region of interest" description="Disordered" evidence="1">
    <location>
        <begin position="477"/>
        <end position="498"/>
    </location>
</feature>
<feature type="domain" description="Fibronectin type-III" evidence="3">
    <location>
        <begin position="114"/>
        <end position="213"/>
    </location>
</feature>
<accession>A0A9D3T8V9</accession>
<dbReference type="PANTHER" id="PTHR20859">
    <property type="entry name" value="INTERFERON/INTERLEUKIN RECEPTOR"/>
    <property type="match status" value="1"/>
</dbReference>
<evidence type="ECO:0000259" key="3">
    <source>
        <dbReference type="PROSITE" id="PS50853"/>
    </source>
</evidence>
<protein>
    <recommendedName>
        <fullName evidence="3">Fibronectin type-III domain-containing protein</fullName>
    </recommendedName>
</protein>
<dbReference type="InterPro" id="IPR015373">
    <property type="entry name" value="Interferon/interleukin_rcp_dom"/>
</dbReference>
<dbReference type="InterPro" id="IPR013783">
    <property type="entry name" value="Ig-like_fold"/>
</dbReference>
<keyword evidence="2" id="KW-1133">Transmembrane helix</keyword>
<dbReference type="InterPro" id="IPR050650">
    <property type="entry name" value="Type-II_Cytokine-TF_Rcpt"/>
</dbReference>
<dbReference type="EMBL" id="JAFDVH010000012">
    <property type="protein sequence ID" value="KAG7467295.1"/>
    <property type="molecule type" value="Genomic_DNA"/>
</dbReference>
<dbReference type="GO" id="GO:0005886">
    <property type="term" value="C:plasma membrane"/>
    <property type="evidence" value="ECO:0007669"/>
    <property type="project" value="TreeGrafter"/>
</dbReference>
<evidence type="ECO:0000256" key="1">
    <source>
        <dbReference type="SAM" id="MobiDB-lite"/>
    </source>
</evidence>
<keyword evidence="2" id="KW-0472">Membrane</keyword>
<feature type="compositionally biased region" description="Acidic residues" evidence="1">
    <location>
        <begin position="290"/>
        <end position="301"/>
    </location>
</feature>
<dbReference type="Proteomes" id="UP001046870">
    <property type="component" value="Chromosome 12"/>
</dbReference>
<feature type="region of interest" description="Disordered" evidence="1">
    <location>
        <begin position="281"/>
        <end position="324"/>
    </location>
</feature>
<organism evidence="4 5">
    <name type="scientific">Megalops atlanticus</name>
    <name type="common">Tarpon</name>
    <name type="synonym">Clupea gigantea</name>
    <dbReference type="NCBI Taxonomy" id="7932"/>
    <lineage>
        <taxon>Eukaryota</taxon>
        <taxon>Metazoa</taxon>
        <taxon>Chordata</taxon>
        <taxon>Craniata</taxon>
        <taxon>Vertebrata</taxon>
        <taxon>Euteleostomi</taxon>
        <taxon>Actinopterygii</taxon>
        <taxon>Neopterygii</taxon>
        <taxon>Teleostei</taxon>
        <taxon>Elopiformes</taxon>
        <taxon>Megalopidae</taxon>
        <taxon>Megalops</taxon>
    </lineage>
</organism>